<reference evidence="1" key="1">
    <citation type="submission" date="2022-10" db="EMBL/GenBank/DDBJ databases">
        <title>Genome Sequence of Xylaria curta.</title>
        <authorList>
            <person name="Buettner E."/>
        </authorList>
    </citation>
    <scope>NUCLEOTIDE SEQUENCE</scope>
    <source>
        <strain evidence="1">Babe10</strain>
    </source>
</reference>
<comment type="caution">
    <text evidence="1">The sequence shown here is derived from an EMBL/GenBank/DDBJ whole genome shotgun (WGS) entry which is preliminary data.</text>
</comment>
<sequence>MFNTLFNHTGFAVNIISILLSVAQVIAGIISIDMPRVFEIFNYLSPTKYAVAALARFSLDGVAFTCDELQRLPDGRCIIETGEQVLDLYDLNVDGVKNLIALAGTVVVYRLVAWILLRLVRTRWKSLVESRRK</sequence>
<protein>
    <submittedName>
        <fullName evidence="1">Uncharacterized protein</fullName>
    </submittedName>
</protein>
<evidence type="ECO:0000313" key="2">
    <source>
        <dbReference type="Proteomes" id="UP001143856"/>
    </source>
</evidence>
<accession>A0ACC1MI42</accession>
<dbReference type="EMBL" id="JAPDGR010005365">
    <property type="protein sequence ID" value="KAJ2965936.1"/>
    <property type="molecule type" value="Genomic_DNA"/>
</dbReference>
<proteinExistence type="predicted"/>
<dbReference type="Proteomes" id="UP001143856">
    <property type="component" value="Unassembled WGS sequence"/>
</dbReference>
<organism evidence="1 2">
    <name type="scientific">Xylaria curta</name>
    <dbReference type="NCBI Taxonomy" id="42375"/>
    <lineage>
        <taxon>Eukaryota</taxon>
        <taxon>Fungi</taxon>
        <taxon>Dikarya</taxon>
        <taxon>Ascomycota</taxon>
        <taxon>Pezizomycotina</taxon>
        <taxon>Sordariomycetes</taxon>
        <taxon>Xylariomycetidae</taxon>
        <taxon>Xylariales</taxon>
        <taxon>Xylariaceae</taxon>
        <taxon>Xylaria</taxon>
    </lineage>
</organism>
<keyword evidence="2" id="KW-1185">Reference proteome</keyword>
<gene>
    <name evidence="1" type="ORF">NUW58_g10790</name>
</gene>
<name>A0ACC1MI42_9PEZI</name>
<evidence type="ECO:0000313" key="1">
    <source>
        <dbReference type="EMBL" id="KAJ2965936.1"/>
    </source>
</evidence>